<keyword evidence="3" id="KW-0731">Sigma factor</keyword>
<keyword evidence="4" id="KW-0238">DNA-binding</keyword>
<organism evidence="7 8">
    <name type="scientific">Cellulomonas fengjieae</name>
    <dbReference type="NCBI Taxonomy" id="2819978"/>
    <lineage>
        <taxon>Bacteria</taxon>
        <taxon>Bacillati</taxon>
        <taxon>Actinomycetota</taxon>
        <taxon>Actinomycetes</taxon>
        <taxon>Micrococcales</taxon>
        <taxon>Cellulomonadaceae</taxon>
        <taxon>Cellulomonas</taxon>
    </lineage>
</organism>
<dbReference type="SUPFAM" id="SSF88946">
    <property type="entry name" value="Sigma2 domain of RNA polymerase sigma factors"/>
    <property type="match status" value="1"/>
</dbReference>
<dbReference type="Pfam" id="PF04545">
    <property type="entry name" value="Sigma70_r4"/>
    <property type="match status" value="1"/>
</dbReference>
<evidence type="ECO:0000256" key="2">
    <source>
        <dbReference type="ARBA" id="ARBA00023015"/>
    </source>
</evidence>
<dbReference type="InterPro" id="IPR013325">
    <property type="entry name" value="RNA_pol_sigma_r2"/>
</dbReference>
<evidence type="ECO:0000313" key="7">
    <source>
        <dbReference type="EMBL" id="MBO3086094.1"/>
    </source>
</evidence>
<evidence type="ECO:0000256" key="1">
    <source>
        <dbReference type="ARBA" id="ARBA00010641"/>
    </source>
</evidence>
<dbReference type="Gene3D" id="1.10.1740.10">
    <property type="match status" value="1"/>
</dbReference>
<dbReference type="InterPro" id="IPR014284">
    <property type="entry name" value="RNA_pol_sigma-70_dom"/>
</dbReference>
<dbReference type="InterPro" id="IPR036388">
    <property type="entry name" value="WH-like_DNA-bd_sf"/>
</dbReference>
<proteinExistence type="inferred from homology"/>
<evidence type="ECO:0000256" key="5">
    <source>
        <dbReference type="ARBA" id="ARBA00023163"/>
    </source>
</evidence>
<dbReference type="PANTHER" id="PTHR43133:SF8">
    <property type="entry name" value="RNA POLYMERASE SIGMA FACTOR HI_1459-RELATED"/>
    <property type="match status" value="1"/>
</dbReference>
<dbReference type="InterPro" id="IPR039425">
    <property type="entry name" value="RNA_pol_sigma-70-like"/>
</dbReference>
<gene>
    <name evidence="7" type="ORF">J4035_15735</name>
</gene>
<sequence length="178" mass="19601">MPAWHRVLDEVLHDRRSALVGYAALFTLDRRDAEDLVHDAIVRTFAKPRALTDVYTAEGYVRSVIRTMFIDSARRTASWRTKVHLLADTGHARSPEHATAAALDVRAALAGLTPRERAVAVLRYFDDLTVPEVAHELGLSTGAVKRYLFDATAKLRTALGPDVLPHDPDAAVESGSHL</sequence>
<evidence type="ECO:0000256" key="3">
    <source>
        <dbReference type="ARBA" id="ARBA00023082"/>
    </source>
</evidence>
<feature type="domain" description="RNA polymerase sigma-70 region 4" evidence="6">
    <location>
        <begin position="108"/>
        <end position="156"/>
    </location>
</feature>
<evidence type="ECO:0000256" key="4">
    <source>
        <dbReference type="ARBA" id="ARBA00023125"/>
    </source>
</evidence>
<name>A0ABS3SK26_9CELL</name>
<keyword evidence="8" id="KW-1185">Reference proteome</keyword>
<dbReference type="InterPro" id="IPR013324">
    <property type="entry name" value="RNA_pol_sigma_r3/r4-like"/>
</dbReference>
<dbReference type="NCBIfam" id="TIGR02937">
    <property type="entry name" value="sigma70-ECF"/>
    <property type="match status" value="1"/>
</dbReference>
<dbReference type="CDD" id="cd06171">
    <property type="entry name" value="Sigma70_r4"/>
    <property type="match status" value="1"/>
</dbReference>
<dbReference type="RefSeq" id="WP_208290236.1">
    <property type="nucleotide sequence ID" value="NZ_CP074404.1"/>
</dbReference>
<evidence type="ECO:0000313" key="8">
    <source>
        <dbReference type="Proteomes" id="UP000678317"/>
    </source>
</evidence>
<protein>
    <submittedName>
        <fullName evidence="7">Sigma-70 family RNA polymerase sigma factor</fullName>
    </submittedName>
</protein>
<keyword evidence="2" id="KW-0805">Transcription regulation</keyword>
<comment type="caution">
    <text evidence="7">The sequence shown here is derived from an EMBL/GenBank/DDBJ whole genome shotgun (WGS) entry which is preliminary data.</text>
</comment>
<dbReference type="EMBL" id="JAGFBM010000009">
    <property type="protein sequence ID" value="MBO3086094.1"/>
    <property type="molecule type" value="Genomic_DNA"/>
</dbReference>
<keyword evidence="5" id="KW-0804">Transcription</keyword>
<comment type="similarity">
    <text evidence="1">Belongs to the sigma-70 factor family. ECF subfamily.</text>
</comment>
<accession>A0ABS3SK26</accession>
<evidence type="ECO:0000259" key="6">
    <source>
        <dbReference type="Pfam" id="PF04545"/>
    </source>
</evidence>
<dbReference type="InterPro" id="IPR007630">
    <property type="entry name" value="RNA_pol_sigma70_r4"/>
</dbReference>
<dbReference type="PANTHER" id="PTHR43133">
    <property type="entry name" value="RNA POLYMERASE ECF-TYPE SIGMA FACTO"/>
    <property type="match status" value="1"/>
</dbReference>
<dbReference type="Gene3D" id="1.10.10.10">
    <property type="entry name" value="Winged helix-like DNA-binding domain superfamily/Winged helix DNA-binding domain"/>
    <property type="match status" value="1"/>
</dbReference>
<reference evidence="7 8" key="1">
    <citation type="submission" date="2021-03" db="EMBL/GenBank/DDBJ databases">
        <title>novel species in genus Cellulomonas.</title>
        <authorList>
            <person name="Zhang G."/>
        </authorList>
    </citation>
    <scope>NUCLEOTIDE SEQUENCE [LARGE SCALE GENOMIC DNA]</scope>
    <source>
        <strain evidence="8">zg-ZUI188</strain>
    </source>
</reference>
<dbReference type="SUPFAM" id="SSF88659">
    <property type="entry name" value="Sigma3 and sigma4 domains of RNA polymerase sigma factors"/>
    <property type="match status" value="1"/>
</dbReference>
<dbReference type="Proteomes" id="UP000678317">
    <property type="component" value="Unassembled WGS sequence"/>
</dbReference>